<dbReference type="Gene3D" id="3.50.50.60">
    <property type="entry name" value="FAD/NAD(P)-binding domain"/>
    <property type="match status" value="1"/>
</dbReference>
<dbReference type="Pfam" id="PF19086">
    <property type="entry name" value="Terpene_syn_C_2"/>
    <property type="match status" value="1"/>
</dbReference>
<dbReference type="PANTHER" id="PTHR13789:SF309">
    <property type="entry name" value="PUTATIVE (AFU_ORTHOLOGUE AFUA_6G14510)-RELATED"/>
    <property type="match status" value="1"/>
</dbReference>
<dbReference type="STRING" id="660025.F9FSP3"/>
<dbReference type="Pfam" id="PF01494">
    <property type="entry name" value="FAD_binding_3"/>
    <property type="match status" value="1"/>
</dbReference>
<evidence type="ECO:0000313" key="7">
    <source>
        <dbReference type="EMBL" id="EGU80045.1"/>
    </source>
</evidence>
<dbReference type="GO" id="GO:0071949">
    <property type="term" value="F:FAD binding"/>
    <property type="evidence" value="ECO:0007669"/>
    <property type="project" value="InterPro"/>
</dbReference>
<keyword evidence="3" id="KW-0274">FAD</keyword>
<dbReference type="OrthoDB" id="16820at2759"/>
<keyword evidence="5" id="KW-0503">Monooxygenase</keyword>
<dbReference type="PANTHER" id="PTHR13789">
    <property type="entry name" value="MONOOXYGENASE"/>
    <property type="match status" value="1"/>
</dbReference>
<gene>
    <name evidence="7" type="ORF">FOXB_09424</name>
</gene>
<dbReference type="SUPFAM" id="SSF54373">
    <property type="entry name" value="FAD-linked reductases, C-terminal domain"/>
    <property type="match status" value="1"/>
</dbReference>
<dbReference type="InterPro" id="IPR050493">
    <property type="entry name" value="FAD-dep_Monooxygenase_BioMet"/>
</dbReference>
<dbReference type="AlphaFoldDB" id="F9FSP3"/>
<dbReference type="InterPro" id="IPR008949">
    <property type="entry name" value="Isoprenoid_synthase_dom_sf"/>
</dbReference>
<evidence type="ECO:0000256" key="5">
    <source>
        <dbReference type="ARBA" id="ARBA00023033"/>
    </source>
</evidence>
<protein>
    <recommendedName>
        <fullName evidence="6">FAD-binding domain-containing protein</fullName>
    </recommendedName>
</protein>
<dbReference type="SUPFAM" id="SSF51905">
    <property type="entry name" value="FAD/NAD(P)-binding domain"/>
    <property type="match status" value="1"/>
</dbReference>
<evidence type="ECO:0000259" key="6">
    <source>
        <dbReference type="Pfam" id="PF01494"/>
    </source>
</evidence>
<evidence type="ECO:0000256" key="4">
    <source>
        <dbReference type="ARBA" id="ARBA00023002"/>
    </source>
</evidence>
<reference evidence="7" key="1">
    <citation type="journal article" date="2012" name="Mol. Plant Microbe Interact.">
        <title>A highly conserved effector in Fusarium oxysporum is required for full virulence on Arabidopsis.</title>
        <authorList>
            <person name="Thatcher L.F."/>
            <person name="Gardiner D.M."/>
            <person name="Kazan K."/>
            <person name="Manners J."/>
        </authorList>
    </citation>
    <scope>NUCLEOTIDE SEQUENCE [LARGE SCALE GENOMIC DNA]</scope>
    <source>
        <strain evidence="7">Fo5176</strain>
    </source>
</reference>
<dbReference type="InterPro" id="IPR036188">
    <property type="entry name" value="FAD/NAD-bd_sf"/>
</dbReference>
<evidence type="ECO:0000256" key="1">
    <source>
        <dbReference type="ARBA" id="ARBA00007992"/>
    </source>
</evidence>
<comment type="similarity">
    <text evidence="1">Belongs to the paxM FAD-dependent monooxygenase family.</text>
</comment>
<dbReference type="InterPro" id="IPR002938">
    <property type="entry name" value="FAD-bd"/>
</dbReference>
<comment type="caution">
    <text evidence="7">The sequence shown here is derived from an EMBL/GenBank/DDBJ whole genome shotgun (WGS) entry which is preliminary data.</text>
</comment>
<evidence type="ECO:0000256" key="3">
    <source>
        <dbReference type="ARBA" id="ARBA00022827"/>
    </source>
</evidence>
<name>F9FSP3_FUSOF</name>
<dbReference type="EMBL" id="AFQF01002565">
    <property type="protein sequence ID" value="EGU80045.1"/>
    <property type="molecule type" value="Genomic_DNA"/>
</dbReference>
<dbReference type="Gene3D" id="1.10.600.10">
    <property type="entry name" value="Farnesyl Diphosphate Synthase"/>
    <property type="match status" value="2"/>
</dbReference>
<keyword evidence="4" id="KW-0560">Oxidoreductase</keyword>
<dbReference type="PaxDb" id="5507-FOXG_05901P0"/>
<dbReference type="SUPFAM" id="SSF48576">
    <property type="entry name" value="Terpenoid synthases"/>
    <property type="match status" value="1"/>
</dbReference>
<proteinExistence type="inferred from homology"/>
<sequence length="761" mass="85348">MIAIIKGDTKVNGKSHPTEVRIPDMFGSIMSATPMVNPHHFKVKAAADAFIADYLKMEKHEAEKNRKADFCFCASAMAPHADAEALRTMVDWLNWRTSPDVQTQFKITHKRYLDGLLHQVEATRDGDDQPRTEEDYIRMRRRTVGGYPCISLIDYAHNVNLSQEAFEHPSVQECIAVGCDLAWIHNDIVSYKKDVKSGIEHNIVTVLKKNGFTTQQAMDRAGELQDECYRRWYLALASMPVWGEATDREVLRYIETCHSFPLGDLLWSFQTGRYLGATEGYKLHETKVLDLSDLEPIAALIMSAQKDSFKLEVAIAGGGIAGLITAIALLKHPNVNVQVYERAPEFKEIGASIALGPNGLRTLDRLGVQNALAEGFAQRQKSGYPMIYRHWKTGEVIDHDVHNTVQSKKHATARFHRAHLHHALLENLPEGIVHLGKTTVDVKAEPDEGATLYFEDGTTATADIVVGADGLRSKVRKTFVPEHELHWTGWVAFRAVFDADRLKDVEYPEDAAHWAGHETTFFHSHLGKGLFTIVGGYHADPKDPKSPGQDAKWDEDGSVEEFKRLYQHWNSTIRAFIDATPYVKLFPNYAGAALDTWSFSDRVALVGDAAHTHGGSFAAGGSLAIDDAYALYRSLDHIWPPSSAQTGKPTKAQLAQVFKLYEATRKPHLDKLLGIVHKNISGQKSNIDRATTETDEQLIRRVKGRMNPSWISEHDVVAAFERAVERIEGREKTVEEPRARLGSSENTGVYYPRILRMRKKD</sequence>
<dbReference type="PRINTS" id="PR00420">
    <property type="entry name" value="RNGMNOXGNASE"/>
</dbReference>
<dbReference type="GO" id="GO:0004497">
    <property type="term" value="F:monooxygenase activity"/>
    <property type="evidence" value="ECO:0007669"/>
    <property type="project" value="UniProtKB-KW"/>
</dbReference>
<organism evidence="7">
    <name type="scientific">Fusarium oxysporum (strain Fo5176)</name>
    <name type="common">Fusarium vascular wilt</name>
    <dbReference type="NCBI Taxonomy" id="660025"/>
    <lineage>
        <taxon>Eukaryota</taxon>
        <taxon>Fungi</taxon>
        <taxon>Dikarya</taxon>
        <taxon>Ascomycota</taxon>
        <taxon>Pezizomycotina</taxon>
        <taxon>Sordariomycetes</taxon>
        <taxon>Hypocreomycetidae</taxon>
        <taxon>Hypocreales</taxon>
        <taxon>Nectriaceae</taxon>
        <taxon>Fusarium</taxon>
        <taxon>Fusarium oxysporum species complex</taxon>
    </lineage>
</organism>
<feature type="domain" description="FAD-binding" evidence="6">
    <location>
        <begin position="311"/>
        <end position="635"/>
    </location>
</feature>
<accession>F9FSP3</accession>
<keyword evidence="2" id="KW-0285">Flavoprotein</keyword>
<evidence type="ECO:0000256" key="2">
    <source>
        <dbReference type="ARBA" id="ARBA00022630"/>
    </source>
</evidence>